<dbReference type="Proteomes" id="UP001597185">
    <property type="component" value="Unassembled WGS sequence"/>
</dbReference>
<comment type="caution">
    <text evidence="1">The sequence shown here is derived from an EMBL/GenBank/DDBJ whole genome shotgun (WGS) entry which is preliminary data.</text>
</comment>
<gene>
    <name evidence="1" type="ORF">ACFR9T_09440</name>
</gene>
<keyword evidence="2" id="KW-1185">Reference proteome</keyword>
<protein>
    <recommendedName>
        <fullName evidence="3">Lipoprotein</fullName>
    </recommendedName>
</protein>
<name>A0ABD6C327_9EURY</name>
<reference evidence="1 2" key="1">
    <citation type="journal article" date="2019" name="Int. J. Syst. Evol. Microbiol.">
        <title>The Global Catalogue of Microorganisms (GCM) 10K type strain sequencing project: providing services to taxonomists for standard genome sequencing and annotation.</title>
        <authorList>
            <consortium name="The Broad Institute Genomics Platform"/>
            <consortium name="The Broad Institute Genome Sequencing Center for Infectious Disease"/>
            <person name="Wu L."/>
            <person name="Ma J."/>
        </authorList>
    </citation>
    <scope>NUCLEOTIDE SEQUENCE [LARGE SCALE GENOMIC DNA]</scope>
    <source>
        <strain evidence="1 2">CGMCC 1.12689</strain>
    </source>
</reference>
<dbReference type="AlphaFoldDB" id="A0ABD6C327"/>
<dbReference type="PROSITE" id="PS51257">
    <property type="entry name" value="PROKAR_LIPOPROTEIN"/>
    <property type="match status" value="1"/>
</dbReference>
<sequence>MKRRLFLFGATGVVGLSGCLGTQTGYIQPEGDPTEIPSEFVCENSEFNRHVKPYDLDRLRWGDTEDESLRVNGLSFNYGETAEISLHANERGTSDSFNFEIYTENGWRDVRGTTDGSDIGYTDEGVSGGHTWEIELTEDGIISASNDSMPLKVCPDLVSGRYRFVFWGLIGDESVAVSFDIDV</sequence>
<dbReference type="EMBL" id="JBHUDB010000005">
    <property type="protein sequence ID" value="MFD1570808.1"/>
    <property type="molecule type" value="Genomic_DNA"/>
</dbReference>
<accession>A0ABD6C327</accession>
<dbReference type="RefSeq" id="WP_256416447.1">
    <property type="nucleotide sequence ID" value="NZ_JANHDL010000001.1"/>
</dbReference>
<evidence type="ECO:0008006" key="3">
    <source>
        <dbReference type="Google" id="ProtNLM"/>
    </source>
</evidence>
<evidence type="ECO:0000313" key="1">
    <source>
        <dbReference type="EMBL" id="MFD1570808.1"/>
    </source>
</evidence>
<proteinExistence type="predicted"/>
<organism evidence="1 2">
    <name type="scientific">Halorubrum laminariae</name>
    <dbReference type="NCBI Taxonomy" id="1433523"/>
    <lineage>
        <taxon>Archaea</taxon>
        <taxon>Methanobacteriati</taxon>
        <taxon>Methanobacteriota</taxon>
        <taxon>Stenosarchaea group</taxon>
        <taxon>Halobacteria</taxon>
        <taxon>Halobacteriales</taxon>
        <taxon>Haloferacaceae</taxon>
        <taxon>Halorubrum</taxon>
    </lineage>
</organism>
<evidence type="ECO:0000313" key="2">
    <source>
        <dbReference type="Proteomes" id="UP001597185"/>
    </source>
</evidence>